<dbReference type="RefSeq" id="WP_074930843.1">
    <property type="nucleotide sequence ID" value="NZ_FORI01000003.1"/>
</dbReference>
<gene>
    <name evidence="1" type="ORF">SAMN04487775_1033</name>
</gene>
<proteinExistence type="predicted"/>
<evidence type="ECO:0000313" key="2">
    <source>
        <dbReference type="Proteomes" id="UP000182737"/>
    </source>
</evidence>
<protein>
    <submittedName>
        <fullName evidence="1">Uncharacterized protein</fullName>
    </submittedName>
</protein>
<accession>A0A1I3JG37</accession>
<sequence>MNIDEIGNKVKDLFSRGTQASKEALSKAGDKVQDFTDKSVTKIEIHKLETKRDCKYEEMGLKLSQMLLQGASITCENPEDIKILNDIQEEIKNLAEQISEKENEL</sequence>
<dbReference type="EMBL" id="FORI01000003">
    <property type="protein sequence ID" value="SFI58938.1"/>
    <property type="molecule type" value="Genomic_DNA"/>
</dbReference>
<name>A0A1I3JG37_9SPIR</name>
<dbReference type="AlphaFoldDB" id="A0A1I3JG37"/>
<reference evidence="2" key="1">
    <citation type="submission" date="2016-10" db="EMBL/GenBank/DDBJ databases">
        <authorList>
            <person name="Varghese N."/>
            <person name="Submissions S."/>
        </authorList>
    </citation>
    <scope>NUCLEOTIDE SEQUENCE [LARGE SCALE GENOMIC DNA]</scope>
    <source>
        <strain evidence="2">XBD1002</strain>
    </source>
</reference>
<evidence type="ECO:0000313" key="1">
    <source>
        <dbReference type="EMBL" id="SFI58938.1"/>
    </source>
</evidence>
<organism evidence="1 2">
    <name type="scientific">Treponema bryantii</name>
    <dbReference type="NCBI Taxonomy" id="163"/>
    <lineage>
        <taxon>Bacteria</taxon>
        <taxon>Pseudomonadati</taxon>
        <taxon>Spirochaetota</taxon>
        <taxon>Spirochaetia</taxon>
        <taxon>Spirochaetales</taxon>
        <taxon>Treponemataceae</taxon>
        <taxon>Treponema</taxon>
    </lineage>
</organism>
<dbReference type="Proteomes" id="UP000182737">
    <property type="component" value="Unassembled WGS sequence"/>
</dbReference>
<dbReference type="OrthoDB" id="361174at2"/>
<keyword evidence="2" id="KW-1185">Reference proteome</keyword>